<evidence type="ECO:0008006" key="2">
    <source>
        <dbReference type="Google" id="ProtNLM"/>
    </source>
</evidence>
<proteinExistence type="predicted"/>
<accession>A0A6C0ECW0</accession>
<reference evidence="1" key="1">
    <citation type="journal article" date="2020" name="Nature">
        <title>Giant virus diversity and host interactions through global metagenomics.</title>
        <authorList>
            <person name="Schulz F."/>
            <person name="Roux S."/>
            <person name="Paez-Espino D."/>
            <person name="Jungbluth S."/>
            <person name="Walsh D.A."/>
            <person name="Denef V.J."/>
            <person name="McMahon K.D."/>
            <person name="Konstantinidis K.T."/>
            <person name="Eloe-Fadrosh E.A."/>
            <person name="Kyrpides N.C."/>
            <person name="Woyke T."/>
        </authorList>
    </citation>
    <scope>NUCLEOTIDE SEQUENCE</scope>
    <source>
        <strain evidence="1">GVMAG-M-3300023179-2</strain>
    </source>
</reference>
<sequence length="170" mass="20747">MIIQILYATYLMHSNNFYHQDIRTTNIGYVKTNLTHIKILKYNIPTYGYIFSLIDYGSIWNINFLYNNILEEYMFARRNFNYEDNKVMLVHAFLYNADYIKNMNNTLNIVRNFYKIILNIENNKKLSEENIKFYNINANKILDFDDIKYFVKNITNERKLIKYFYNKLDI</sequence>
<dbReference type="EMBL" id="MN739801">
    <property type="protein sequence ID" value="QHT26738.1"/>
    <property type="molecule type" value="Genomic_DNA"/>
</dbReference>
<name>A0A6C0ECW0_9ZZZZ</name>
<dbReference type="AlphaFoldDB" id="A0A6C0ECW0"/>
<organism evidence="1">
    <name type="scientific">viral metagenome</name>
    <dbReference type="NCBI Taxonomy" id="1070528"/>
    <lineage>
        <taxon>unclassified sequences</taxon>
        <taxon>metagenomes</taxon>
        <taxon>organismal metagenomes</taxon>
    </lineage>
</organism>
<protein>
    <recommendedName>
        <fullName evidence="2">Protein kinase domain-containing protein</fullName>
    </recommendedName>
</protein>
<evidence type="ECO:0000313" key="1">
    <source>
        <dbReference type="EMBL" id="QHT26738.1"/>
    </source>
</evidence>